<gene>
    <name evidence="1" type="ORF">CETAM_00670</name>
</gene>
<dbReference type="KEGG" id="ccoe:CETAM_00670"/>
<dbReference type="EMBL" id="CP046453">
    <property type="protein sequence ID" value="QGU03427.1"/>
    <property type="molecule type" value="Genomic_DNA"/>
</dbReference>
<evidence type="ECO:0000313" key="1">
    <source>
        <dbReference type="EMBL" id="QGU03427.1"/>
    </source>
</evidence>
<keyword evidence="2" id="KW-1185">Reference proteome</keyword>
<dbReference type="Proteomes" id="UP000425178">
    <property type="component" value="Chromosome"/>
</dbReference>
<dbReference type="AlphaFoldDB" id="A0A6B8VUS6"/>
<reference evidence="1 2" key="1">
    <citation type="journal article" date="2021" name="Int. J. Syst. Evol. Microbiol.">
        <title>Classification of three corynebacterial strains isolated from a small paddock in North Rhine-Westphalia: proposal of &lt;i&gt;Corynebacterium kalinowskii&lt;/i&gt; sp. nov., &lt;i&gt;Corynebacterium comes&lt;/i&gt; sp. nov. and &lt;i&gt;Corynebacterium occultum&lt;/i&gt; sp. nov.</title>
        <authorList>
            <person name="Schaffert L."/>
            <person name="Ruwe M."/>
            <person name="Milse J."/>
            <person name="Hanuschka K."/>
            <person name="Ortseifen V."/>
            <person name="Droste J."/>
            <person name="Brandt D."/>
            <person name="Schl L."/>
            <person name="Kutter Y."/>
            <person name="Vinke S."/>
            <person name="Vieh P."/>
            <person name="Jacob L."/>
            <person name="L N.C."/>
            <person name="Schulte-Berndt E."/>
            <person name="Hain C."/>
            <person name="Linder M."/>
            <person name="Schmidt P."/>
            <person name="Wollenschl L."/>
            <person name="Luttermann T."/>
            <person name="Thieme E."/>
            <person name="Hassa J."/>
            <person name="Haak M."/>
            <person name="Wittchen M."/>
            <person name="Mentz A."/>
            <person name="Persicke M."/>
            <person name="Busche T."/>
            <person name="R C."/>
        </authorList>
    </citation>
    <scope>NUCLEOTIDE SEQUENCE [LARGE SCALE GENOMIC DNA]</scope>
    <source>
        <strain evidence="1 2">2019</strain>
    </source>
</reference>
<evidence type="ECO:0000313" key="2">
    <source>
        <dbReference type="Proteomes" id="UP000425178"/>
    </source>
</evidence>
<accession>A0A6B8VUS6</accession>
<organism evidence="1 2">
    <name type="scientific">Corynebacterium comes</name>
    <dbReference type="NCBI Taxonomy" id="2675218"/>
    <lineage>
        <taxon>Bacteria</taxon>
        <taxon>Bacillati</taxon>
        <taxon>Actinomycetota</taxon>
        <taxon>Actinomycetes</taxon>
        <taxon>Mycobacteriales</taxon>
        <taxon>Corynebacteriaceae</taxon>
        <taxon>Corynebacterium</taxon>
    </lineage>
</organism>
<proteinExistence type="predicted"/>
<sequence>MSTSRSVGSRFAVDLGEVKLPEVIERRVESEIQAAVLRGLFDADASGARRYDSPLIKKFPGGLAGFFLGDGTGFPWPELPTDEFPPLTPSDHTVIIRAIMENAFAVIKHLDDPRSRKPDGAEVLRAALKVGGIADWVKDLISAVLSVLEQIDAQRGNEPAAARRAVDDLRDRLQGLPLDRKIELLRGEQGRYRSNDGMAEGMELAASILEDGASTIYSADFPFNRMLTEGSGARKPSLGATADADGVGGVAGALIGTPIAGVGAGPGAVAGGAAASAAQIITDCILWIFD</sequence>
<name>A0A6B8VUS6_9CORY</name>
<protein>
    <submittedName>
        <fullName evidence="1">Uncharacterized protein</fullName>
    </submittedName>
</protein>